<organism evidence="1 2">
    <name type="scientific">Acropora cervicornis</name>
    <name type="common">Staghorn coral</name>
    <dbReference type="NCBI Taxonomy" id="6130"/>
    <lineage>
        <taxon>Eukaryota</taxon>
        <taxon>Metazoa</taxon>
        <taxon>Cnidaria</taxon>
        <taxon>Anthozoa</taxon>
        <taxon>Hexacorallia</taxon>
        <taxon>Scleractinia</taxon>
        <taxon>Astrocoeniina</taxon>
        <taxon>Acroporidae</taxon>
        <taxon>Acropora</taxon>
    </lineage>
</organism>
<dbReference type="AlphaFoldDB" id="A0AAD9QHY2"/>
<evidence type="ECO:0000313" key="2">
    <source>
        <dbReference type="Proteomes" id="UP001249851"/>
    </source>
</evidence>
<accession>A0AAD9QHY2</accession>
<evidence type="ECO:0000313" key="1">
    <source>
        <dbReference type="EMBL" id="KAK2561673.1"/>
    </source>
</evidence>
<gene>
    <name evidence="1" type="ORF">P5673_015026</name>
</gene>
<proteinExistence type="predicted"/>
<comment type="caution">
    <text evidence="1">The sequence shown here is derived from an EMBL/GenBank/DDBJ whole genome shotgun (WGS) entry which is preliminary data.</text>
</comment>
<dbReference type="EMBL" id="JARQWQ010000031">
    <property type="protein sequence ID" value="KAK2561673.1"/>
    <property type="molecule type" value="Genomic_DNA"/>
</dbReference>
<name>A0AAD9QHY2_ACRCE</name>
<sequence>MYLTKEEITTSEKWINELQEEYNGALTVYAKYGNGKQLIEQKEKEELNRQHVMKLREEEFQRIVLQTIINSG</sequence>
<reference evidence="1" key="1">
    <citation type="journal article" date="2023" name="G3 (Bethesda)">
        <title>Whole genome assembly and annotation of the endangered Caribbean coral Acropora cervicornis.</title>
        <authorList>
            <person name="Selwyn J.D."/>
            <person name="Vollmer S.V."/>
        </authorList>
    </citation>
    <scope>NUCLEOTIDE SEQUENCE</scope>
    <source>
        <strain evidence="1">K2</strain>
    </source>
</reference>
<dbReference type="Proteomes" id="UP001249851">
    <property type="component" value="Unassembled WGS sequence"/>
</dbReference>
<keyword evidence="2" id="KW-1185">Reference proteome</keyword>
<protein>
    <submittedName>
        <fullName evidence="1">Uncharacterized protein</fullName>
    </submittedName>
</protein>
<reference evidence="1" key="2">
    <citation type="journal article" date="2023" name="Science">
        <title>Genomic signatures of disease resistance in endangered staghorn corals.</title>
        <authorList>
            <person name="Vollmer S.V."/>
            <person name="Selwyn J.D."/>
            <person name="Despard B.A."/>
            <person name="Roesel C.L."/>
        </authorList>
    </citation>
    <scope>NUCLEOTIDE SEQUENCE</scope>
    <source>
        <strain evidence="1">K2</strain>
    </source>
</reference>